<evidence type="ECO:0000313" key="2">
    <source>
        <dbReference type="EMBL" id="CAF3630002.1"/>
    </source>
</evidence>
<dbReference type="Proteomes" id="UP000677228">
    <property type="component" value="Unassembled WGS sequence"/>
</dbReference>
<reference evidence="1" key="1">
    <citation type="submission" date="2021-02" db="EMBL/GenBank/DDBJ databases">
        <authorList>
            <person name="Nowell W R."/>
        </authorList>
    </citation>
    <scope>NUCLEOTIDE SEQUENCE</scope>
</reference>
<dbReference type="Proteomes" id="UP000682733">
    <property type="component" value="Unassembled WGS sequence"/>
</dbReference>
<evidence type="ECO:0000313" key="3">
    <source>
        <dbReference type="Proteomes" id="UP000677228"/>
    </source>
</evidence>
<gene>
    <name evidence="1" type="ORF">OVA965_LOCUS6838</name>
    <name evidence="2" type="ORF">TMI583_LOCUS6832</name>
</gene>
<accession>A0A8S2CZV4</accession>
<protein>
    <submittedName>
        <fullName evidence="1">Uncharacterized protein</fullName>
    </submittedName>
</protein>
<name>A0A8S2CZV4_9BILA</name>
<comment type="caution">
    <text evidence="1">The sequence shown here is derived from an EMBL/GenBank/DDBJ whole genome shotgun (WGS) entry which is preliminary data.</text>
</comment>
<dbReference type="EMBL" id="CAJNOK010002108">
    <property type="protein sequence ID" value="CAF0844888.1"/>
    <property type="molecule type" value="Genomic_DNA"/>
</dbReference>
<proteinExistence type="predicted"/>
<dbReference type="EMBL" id="CAJOBA010002107">
    <property type="protein sequence ID" value="CAF3630002.1"/>
    <property type="molecule type" value="Genomic_DNA"/>
</dbReference>
<evidence type="ECO:0000313" key="1">
    <source>
        <dbReference type="EMBL" id="CAF0844888.1"/>
    </source>
</evidence>
<organism evidence="1 3">
    <name type="scientific">Didymodactylos carnosus</name>
    <dbReference type="NCBI Taxonomy" id="1234261"/>
    <lineage>
        <taxon>Eukaryota</taxon>
        <taxon>Metazoa</taxon>
        <taxon>Spiralia</taxon>
        <taxon>Gnathifera</taxon>
        <taxon>Rotifera</taxon>
        <taxon>Eurotatoria</taxon>
        <taxon>Bdelloidea</taxon>
        <taxon>Philodinida</taxon>
        <taxon>Philodinidae</taxon>
        <taxon>Didymodactylos</taxon>
    </lineage>
</organism>
<dbReference type="AlphaFoldDB" id="A0A8S2CZV4"/>
<sequence length="127" mass="13948">MLEPTRSMIFGLGSGPDDKNLFKPGPGNVRFRLLQNDGNLNHFRRRCRRLRVDSIDIDEDDEDNLDLTLGGRICFDEMMVCDFGWSSGTCKCMTDFSCESVGIAGGSGAVTVTVGLLYNVGLTICTQ</sequence>